<name>A0A4P7UNE2_DESDE</name>
<dbReference type="AlphaFoldDB" id="A0A4P7UNE2"/>
<keyword evidence="1" id="KW-0175">Coiled coil</keyword>
<dbReference type="Proteomes" id="UP000297065">
    <property type="component" value="Chromosome"/>
</dbReference>
<evidence type="ECO:0000256" key="1">
    <source>
        <dbReference type="SAM" id="Coils"/>
    </source>
</evidence>
<dbReference type="OrthoDB" id="5451358at2"/>
<protein>
    <submittedName>
        <fullName evidence="2">DUF1641 domain-containing protein</fullName>
    </submittedName>
</protein>
<evidence type="ECO:0000313" key="3">
    <source>
        <dbReference type="Proteomes" id="UP000297065"/>
    </source>
</evidence>
<evidence type="ECO:0000313" key="2">
    <source>
        <dbReference type="EMBL" id="QCC86311.1"/>
    </source>
</evidence>
<feature type="coiled-coil region" evidence="1">
    <location>
        <begin position="4"/>
        <end position="31"/>
    </location>
</feature>
<proteinExistence type="predicted"/>
<reference evidence="2 3" key="1">
    <citation type="submission" date="2019-02" db="EMBL/GenBank/DDBJ databases">
        <title>Complete Genome Sequence of Desulfovibrio desulfuricans IC1, a Sulfonate Utilizing Anaerobe.</title>
        <authorList>
            <person name="Day L.A."/>
            <person name="De Leon K.B."/>
            <person name="Wall J.D."/>
        </authorList>
    </citation>
    <scope>NUCLEOTIDE SEQUENCE [LARGE SCALE GENOMIC DNA]</scope>
    <source>
        <strain evidence="2 3">IC1</strain>
    </source>
</reference>
<accession>A0A4P7UNE2</accession>
<sequence>MTPEDKILERLAAIEDKLSDLQQSKENSRMLMEQLTPIGNHAFRLMVEEMETLNGRVTLDDILALGRKGLLTVPKLTWLLDQLENAADLWNILHPAVAPTFPHIIEKMGAWEKDGVFEKMSAFKSAGGNLLGSMSPEDIANTGEGLTFLVSQLQRLADPDLQARITKLMAMLGEIDMDSVKPTGVLGLFGTLCSAEGRQSLGLLAELIKITGKAAGQNAAN</sequence>
<organism evidence="2 3">
    <name type="scientific">Desulfovibrio desulfuricans</name>
    <dbReference type="NCBI Taxonomy" id="876"/>
    <lineage>
        <taxon>Bacteria</taxon>
        <taxon>Pseudomonadati</taxon>
        <taxon>Thermodesulfobacteriota</taxon>
        <taxon>Desulfovibrionia</taxon>
        <taxon>Desulfovibrionales</taxon>
        <taxon>Desulfovibrionaceae</taxon>
        <taxon>Desulfovibrio</taxon>
    </lineage>
</organism>
<dbReference type="RefSeq" id="WP_136400409.1">
    <property type="nucleotide sequence ID" value="NZ_CP036295.1"/>
</dbReference>
<gene>
    <name evidence="2" type="ORF">DDIC_10590</name>
</gene>
<dbReference type="EMBL" id="CP036295">
    <property type="protein sequence ID" value="QCC86311.1"/>
    <property type="molecule type" value="Genomic_DNA"/>
</dbReference>